<evidence type="ECO:0000256" key="2">
    <source>
        <dbReference type="ARBA" id="ARBA00010742"/>
    </source>
</evidence>
<dbReference type="SUPFAM" id="SSF53850">
    <property type="entry name" value="Periplasmic binding protein-like II"/>
    <property type="match status" value="1"/>
</dbReference>
<proteinExistence type="inferred from homology"/>
<dbReference type="RefSeq" id="WP_092640157.1">
    <property type="nucleotide sequence ID" value="NZ_FNID01000016.1"/>
</dbReference>
<evidence type="ECO:0000256" key="4">
    <source>
        <dbReference type="SAM" id="SignalP"/>
    </source>
</evidence>
<keyword evidence="7" id="KW-1185">Reference proteome</keyword>
<protein>
    <submittedName>
        <fullName evidence="6">NitT/TauT family transport system substrate-binding protein</fullName>
    </submittedName>
</protein>
<gene>
    <name evidence="6" type="ORF">SAMN05192585_11661</name>
</gene>
<evidence type="ECO:0000256" key="3">
    <source>
        <dbReference type="ARBA" id="ARBA00022729"/>
    </source>
</evidence>
<feature type="chain" id="PRO_5039010353" evidence="4">
    <location>
        <begin position="23"/>
        <end position="333"/>
    </location>
</feature>
<dbReference type="Proteomes" id="UP000199182">
    <property type="component" value="Unassembled WGS sequence"/>
</dbReference>
<reference evidence="6 7" key="1">
    <citation type="submission" date="2016-10" db="EMBL/GenBank/DDBJ databases">
        <authorList>
            <person name="de Groot N.N."/>
        </authorList>
    </citation>
    <scope>NUCLEOTIDE SEQUENCE [LARGE SCALE GENOMIC DNA]</scope>
    <source>
        <strain evidence="6 7">CGMCC 1.5012</strain>
    </source>
</reference>
<comment type="similarity">
    <text evidence="2">Belongs to the bacterial solute-binding protein SsuA/TauA family.</text>
</comment>
<dbReference type="STRING" id="258515.SAMN05192585_11661"/>
<name>A0A1H0ALC1_9FIRM</name>
<dbReference type="OrthoDB" id="9802202at2"/>
<dbReference type="PROSITE" id="PS51257">
    <property type="entry name" value="PROKAR_LIPOPROTEIN"/>
    <property type="match status" value="1"/>
</dbReference>
<keyword evidence="3 4" id="KW-0732">Signal</keyword>
<comment type="subcellular location">
    <subcellularLocation>
        <location evidence="1">Periplasm</location>
    </subcellularLocation>
</comment>
<sequence>MTKILRLACLVLCALMVLTGAAGCGQKPQAVRLKVSEVTHSVFYAPQYAALNLGYFADEGLEIELSNGQGADKVMTAVLTGAVDIGFAGPEASIYVYNEGKADYCEVFAQLTQRDGAFLIGRQKEDAFDFTQTKGKVVLPGRKGGVPYMTLEYVFKQHGVVPGKDVTFDDSVQFAMMTGAFTGGTGDYVTAFEPTASKLEQEGKGYILASIGKESGEIPYTAYFASKSYIEKNKDLVKKFIRAIYRGQQWVAKSSPKEIANVIAASFPDTDIKLLEKSAASYKGIEAWCTSPVMKAEAYEKLQTVMTEAGELKQKAPFDKVVNNSLAKEVINP</sequence>
<accession>A0A1H0ALC1</accession>
<evidence type="ECO:0000313" key="6">
    <source>
        <dbReference type="EMBL" id="SDN34151.1"/>
    </source>
</evidence>
<evidence type="ECO:0000259" key="5">
    <source>
        <dbReference type="Pfam" id="PF09084"/>
    </source>
</evidence>
<dbReference type="PANTHER" id="PTHR30024:SF47">
    <property type="entry name" value="TAURINE-BINDING PERIPLASMIC PROTEIN"/>
    <property type="match status" value="1"/>
</dbReference>
<dbReference type="Pfam" id="PF09084">
    <property type="entry name" value="NMT1"/>
    <property type="match status" value="1"/>
</dbReference>
<dbReference type="Gene3D" id="3.40.190.10">
    <property type="entry name" value="Periplasmic binding protein-like II"/>
    <property type="match status" value="2"/>
</dbReference>
<dbReference type="InterPro" id="IPR015168">
    <property type="entry name" value="SsuA/THI5"/>
</dbReference>
<organism evidence="6 7">
    <name type="scientific">Acetanaerobacterium elongatum</name>
    <dbReference type="NCBI Taxonomy" id="258515"/>
    <lineage>
        <taxon>Bacteria</taxon>
        <taxon>Bacillati</taxon>
        <taxon>Bacillota</taxon>
        <taxon>Clostridia</taxon>
        <taxon>Eubacteriales</taxon>
        <taxon>Oscillospiraceae</taxon>
        <taxon>Acetanaerobacterium</taxon>
    </lineage>
</organism>
<feature type="signal peptide" evidence="4">
    <location>
        <begin position="1"/>
        <end position="22"/>
    </location>
</feature>
<dbReference type="EMBL" id="FNID01000016">
    <property type="protein sequence ID" value="SDN34151.1"/>
    <property type="molecule type" value="Genomic_DNA"/>
</dbReference>
<feature type="domain" description="SsuA/THI5-like" evidence="5">
    <location>
        <begin position="45"/>
        <end position="253"/>
    </location>
</feature>
<evidence type="ECO:0000256" key="1">
    <source>
        <dbReference type="ARBA" id="ARBA00004418"/>
    </source>
</evidence>
<dbReference type="GO" id="GO:0042597">
    <property type="term" value="C:periplasmic space"/>
    <property type="evidence" value="ECO:0007669"/>
    <property type="project" value="UniProtKB-SubCell"/>
</dbReference>
<dbReference type="PANTHER" id="PTHR30024">
    <property type="entry name" value="ALIPHATIC SULFONATES-BINDING PROTEIN-RELATED"/>
    <property type="match status" value="1"/>
</dbReference>
<evidence type="ECO:0000313" key="7">
    <source>
        <dbReference type="Proteomes" id="UP000199182"/>
    </source>
</evidence>
<dbReference type="AlphaFoldDB" id="A0A1H0ALC1"/>